<keyword evidence="2" id="KW-1185">Reference proteome</keyword>
<dbReference type="EMBL" id="JAERRH010000012">
    <property type="protein sequence ID" value="MBL1108334.1"/>
    <property type="molecule type" value="Genomic_DNA"/>
</dbReference>
<evidence type="ECO:0008006" key="3">
    <source>
        <dbReference type="Google" id="ProtNLM"/>
    </source>
</evidence>
<protein>
    <recommendedName>
        <fullName evidence="3">Nmd3 N-terminal domain-containing protein</fullName>
    </recommendedName>
</protein>
<organism evidence="1 2">
    <name type="scientific">Streptomyces musisoli</name>
    <dbReference type="NCBI Taxonomy" id="2802280"/>
    <lineage>
        <taxon>Bacteria</taxon>
        <taxon>Bacillati</taxon>
        <taxon>Actinomycetota</taxon>
        <taxon>Actinomycetes</taxon>
        <taxon>Kitasatosporales</taxon>
        <taxon>Streptomycetaceae</taxon>
        <taxon>Streptomyces</taxon>
    </lineage>
</organism>
<reference evidence="1 2" key="1">
    <citation type="submission" date="2021-01" db="EMBL/GenBank/DDBJ databases">
        <title>WGS of actinomycetes isolated from Thailand.</title>
        <authorList>
            <person name="Thawai C."/>
        </authorList>
    </citation>
    <scope>NUCLEOTIDE SEQUENCE [LARGE SCALE GENOMIC DNA]</scope>
    <source>
        <strain evidence="1 2">CH5-8</strain>
    </source>
</reference>
<dbReference type="Proteomes" id="UP000621386">
    <property type="component" value="Unassembled WGS sequence"/>
</dbReference>
<dbReference type="RefSeq" id="WP_201822851.1">
    <property type="nucleotide sequence ID" value="NZ_JAERRH010000012.1"/>
</dbReference>
<proteinExistence type="predicted"/>
<accession>A0ABS1P7K1</accession>
<comment type="caution">
    <text evidence="1">The sequence shown here is derived from an EMBL/GenBank/DDBJ whole genome shotgun (WGS) entry which is preliminary data.</text>
</comment>
<evidence type="ECO:0000313" key="2">
    <source>
        <dbReference type="Proteomes" id="UP000621386"/>
    </source>
</evidence>
<sequence length="249" mass="27435">MKAYAATGLCPHCGRKVLDSPLPGTVIDALRYDQFLPDSLAPYGAPVSLSRFRARMTCQICGEHWPVRQPFLGNGMARRRRERRTGSVDVSGSRILGIEESGELEEQVIEIERHPFTNSSRTAPATRQLEISNSIERTAQIDSSSVSRHGGGATLSVLGLGSVMGQLQQEISQRYALTSRSSLTVRESVSVEVAPRTAVELVVEWKTVCARGDIRLGTGRRGQDALVPYRVPVRLTFVAEVRDLPYRET</sequence>
<name>A0ABS1P7K1_9ACTN</name>
<gene>
    <name evidence="1" type="ORF">JK361_27725</name>
</gene>
<evidence type="ECO:0000313" key="1">
    <source>
        <dbReference type="EMBL" id="MBL1108334.1"/>
    </source>
</evidence>